<dbReference type="EMBL" id="JAKZBV010000002">
    <property type="protein sequence ID" value="MCH6472460.1"/>
    <property type="molecule type" value="Genomic_DNA"/>
</dbReference>
<dbReference type="RefSeq" id="WP_241056634.1">
    <property type="nucleotide sequence ID" value="NZ_JAKZBV010000002.1"/>
</dbReference>
<name>A0ABS9U703_9MICC</name>
<keyword evidence="1" id="KW-1133">Transmembrane helix</keyword>
<feature type="transmembrane region" description="Helical" evidence="1">
    <location>
        <begin position="7"/>
        <end position="30"/>
    </location>
</feature>
<organism evidence="2 3">
    <name type="scientific">Sinomonas terrae</name>
    <dbReference type="NCBI Taxonomy" id="2908838"/>
    <lineage>
        <taxon>Bacteria</taxon>
        <taxon>Bacillati</taxon>
        <taxon>Actinomycetota</taxon>
        <taxon>Actinomycetes</taxon>
        <taxon>Micrococcales</taxon>
        <taxon>Micrococcaceae</taxon>
        <taxon>Sinomonas</taxon>
    </lineage>
</organism>
<accession>A0ABS9U703</accession>
<reference evidence="2 3" key="1">
    <citation type="submission" date="2022-03" db="EMBL/GenBank/DDBJ databases">
        <title>Sinomonas sp. isolated from a soil.</title>
        <authorList>
            <person name="Han J."/>
            <person name="Kim D.-U."/>
        </authorList>
    </citation>
    <scope>NUCLEOTIDE SEQUENCE [LARGE SCALE GENOMIC DNA]</scope>
    <source>
        <strain evidence="2 3">5-5</strain>
    </source>
</reference>
<feature type="transmembrane region" description="Helical" evidence="1">
    <location>
        <begin position="36"/>
        <end position="60"/>
    </location>
</feature>
<keyword evidence="1" id="KW-0812">Transmembrane</keyword>
<evidence type="ECO:0000256" key="1">
    <source>
        <dbReference type="SAM" id="Phobius"/>
    </source>
</evidence>
<sequence length="194" mass="20421">MKHTRSLARFCTEVFQPPAVVSFLLIVAGIHSSTGWLGILSGAIAALFMCLMPWLAVVLLARRGRLSDHHVGDKRQRLPVLLATLGSTILGVVILAALGAPALVFAVLLSFVAGMVFMMAVSPFWKVSGHATALSGAVAVLILMFGPGLFWLLALPPLIGWSRVHLGDHSVNQVFAGTIAGPLVIGSILGLLTI</sequence>
<evidence type="ECO:0000313" key="3">
    <source>
        <dbReference type="Proteomes" id="UP001202922"/>
    </source>
</evidence>
<feature type="transmembrane region" description="Helical" evidence="1">
    <location>
        <begin position="132"/>
        <end position="154"/>
    </location>
</feature>
<evidence type="ECO:0000313" key="2">
    <source>
        <dbReference type="EMBL" id="MCH6472460.1"/>
    </source>
</evidence>
<keyword evidence="3" id="KW-1185">Reference proteome</keyword>
<keyword evidence="1" id="KW-0472">Membrane</keyword>
<feature type="transmembrane region" description="Helical" evidence="1">
    <location>
        <begin position="104"/>
        <end position="125"/>
    </location>
</feature>
<feature type="transmembrane region" description="Helical" evidence="1">
    <location>
        <begin position="174"/>
        <end position="192"/>
    </location>
</feature>
<comment type="caution">
    <text evidence="2">The sequence shown here is derived from an EMBL/GenBank/DDBJ whole genome shotgun (WGS) entry which is preliminary data.</text>
</comment>
<protein>
    <submittedName>
        <fullName evidence="2">Phosphatase PAP2 family protein</fullName>
    </submittedName>
</protein>
<dbReference type="Proteomes" id="UP001202922">
    <property type="component" value="Unassembled WGS sequence"/>
</dbReference>
<feature type="transmembrane region" description="Helical" evidence="1">
    <location>
        <begin position="80"/>
        <end position="98"/>
    </location>
</feature>
<proteinExistence type="predicted"/>
<gene>
    <name evidence="2" type="ORF">L0M17_21260</name>
</gene>